<proteinExistence type="predicted"/>
<gene>
    <name evidence="14" type="ORF">AB675_1957</name>
</gene>
<evidence type="ECO:0000259" key="9">
    <source>
        <dbReference type="Pfam" id="PF04054"/>
    </source>
</evidence>
<dbReference type="Pfam" id="PF16415">
    <property type="entry name" value="CNOT1_CAF1_bind"/>
    <property type="match status" value="1"/>
</dbReference>
<dbReference type="GO" id="GO:0060090">
    <property type="term" value="F:molecular adaptor activity"/>
    <property type="evidence" value="ECO:0007669"/>
    <property type="project" value="TreeGrafter"/>
</dbReference>
<dbReference type="InterPro" id="IPR032191">
    <property type="entry name" value="CNOT1_CAF1_bind"/>
</dbReference>
<dbReference type="Pfam" id="PF12842">
    <property type="entry name" value="DUF3819"/>
    <property type="match status" value="1"/>
</dbReference>
<keyword evidence="5" id="KW-0539">Nucleus</keyword>
<dbReference type="Gene3D" id="1.25.40.800">
    <property type="match status" value="1"/>
</dbReference>
<evidence type="ECO:0000256" key="6">
    <source>
        <dbReference type="ARBA" id="ARBA00059181"/>
    </source>
</evidence>
<evidence type="ECO:0000259" key="13">
    <source>
        <dbReference type="Pfam" id="PF16418"/>
    </source>
</evidence>
<dbReference type="InterPro" id="IPR032193">
    <property type="entry name" value="CNOT1_TTP_bind"/>
</dbReference>
<dbReference type="Pfam" id="PF04054">
    <property type="entry name" value="Not1"/>
    <property type="match status" value="1"/>
</dbReference>
<dbReference type="CDD" id="cd20710">
    <property type="entry name" value="NOT1_connector"/>
    <property type="match status" value="1"/>
</dbReference>
<dbReference type="InterPro" id="IPR024557">
    <property type="entry name" value="CNOT1_dom_4"/>
</dbReference>
<dbReference type="GeneID" id="28733767"/>
<evidence type="ECO:0000256" key="7">
    <source>
        <dbReference type="ARBA" id="ARBA00074459"/>
    </source>
</evidence>
<evidence type="ECO:0000256" key="1">
    <source>
        <dbReference type="ARBA" id="ARBA00004123"/>
    </source>
</evidence>
<keyword evidence="3" id="KW-0805">Transcription regulation</keyword>
<feature type="domain" description="CCR4-NOT transcription complex subunit 1 TTP binding" evidence="12">
    <location>
        <begin position="849"/>
        <end position="1014"/>
    </location>
</feature>
<keyword evidence="2" id="KW-0678">Repressor</keyword>
<evidence type="ECO:0000313" key="14">
    <source>
        <dbReference type="EMBL" id="KPI43101.1"/>
    </source>
</evidence>
<dbReference type="FunFam" id="1.25.40.180:FF:000012">
    <property type="entry name" value="Ccr4-Not transcription complex subunit"/>
    <property type="match status" value="1"/>
</dbReference>
<feature type="compositionally biased region" description="Polar residues" evidence="8">
    <location>
        <begin position="89"/>
        <end position="106"/>
    </location>
</feature>
<dbReference type="GO" id="GO:0017148">
    <property type="term" value="P:negative regulation of translation"/>
    <property type="evidence" value="ECO:0007669"/>
    <property type="project" value="InterPro"/>
</dbReference>
<keyword evidence="15" id="KW-1185">Reference proteome</keyword>
<feature type="compositionally biased region" description="Polar residues" evidence="8">
    <location>
        <begin position="1"/>
        <end position="18"/>
    </location>
</feature>
<protein>
    <recommendedName>
        <fullName evidence="7">General negative regulator of transcription subunit 1</fullName>
    </recommendedName>
</protein>
<evidence type="ECO:0000259" key="12">
    <source>
        <dbReference type="Pfam" id="PF16417"/>
    </source>
</evidence>
<dbReference type="GO" id="GO:0005634">
    <property type="term" value="C:nucleus"/>
    <property type="evidence" value="ECO:0007669"/>
    <property type="project" value="UniProtKB-SubCell"/>
</dbReference>
<feature type="compositionally biased region" description="Basic and acidic residues" evidence="8">
    <location>
        <begin position="19"/>
        <end position="28"/>
    </location>
</feature>
<accession>A0A0N0NPS9</accession>
<dbReference type="InterPro" id="IPR007196">
    <property type="entry name" value="CCR4-Not_Not1_C"/>
</dbReference>
<dbReference type="STRING" id="1664694.A0A0N0NPS9"/>
<evidence type="ECO:0000256" key="3">
    <source>
        <dbReference type="ARBA" id="ARBA00023015"/>
    </source>
</evidence>
<organism evidence="14 15">
    <name type="scientific">Cyphellophora attinorum</name>
    <dbReference type="NCBI Taxonomy" id="1664694"/>
    <lineage>
        <taxon>Eukaryota</taxon>
        <taxon>Fungi</taxon>
        <taxon>Dikarya</taxon>
        <taxon>Ascomycota</taxon>
        <taxon>Pezizomycotina</taxon>
        <taxon>Eurotiomycetes</taxon>
        <taxon>Chaetothyriomycetidae</taxon>
        <taxon>Chaetothyriales</taxon>
        <taxon>Cyphellophoraceae</taxon>
        <taxon>Cyphellophora</taxon>
    </lineage>
</organism>
<dbReference type="VEuPathDB" id="FungiDB:AB675_1957"/>
<evidence type="ECO:0000256" key="8">
    <source>
        <dbReference type="SAM" id="MobiDB-lite"/>
    </source>
</evidence>
<evidence type="ECO:0000313" key="15">
    <source>
        <dbReference type="Proteomes" id="UP000038010"/>
    </source>
</evidence>
<feature type="compositionally biased region" description="Low complexity" evidence="8">
    <location>
        <begin position="197"/>
        <end position="208"/>
    </location>
</feature>
<feature type="domain" description="CCR4-Not complex component Not1 C-terminal" evidence="9">
    <location>
        <begin position="1958"/>
        <end position="2303"/>
    </location>
</feature>
<dbReference type="InterPro" id="IPR032194">
    <property type="entry name" value="CNOT1_HEAT"/>
</dbReference>
<dbReference type="OrthoDB" id="1933107at2759"/>
<dbReference type="Gene3D" id="1.25.40.840">
    <property type="entry name" value="CCR4-NOT transcription complex subunit 1 TTP binding domain"/>
    <property type="match status" value="1"/>
</dbReference>
<feature type="domain" description="CCR4-NOT transcription complex subunit 1 CAF1-binding" evidence="11">
    <location>
        <begin position="1057"/>
        <end position="1276"/>
    </location>
</feature>
<evidence type="ECO:0000259" key="10">
    <source>
        <dbReference type="Pfam" id="PF12842"/>
    </source>
</evidence>
<reference evidence="14 15" key="1">
    <citation type="submission" date="2015-06" db="EMBL/GenBank/DDBJ databases">
        <title>Draft genome of the ant-associated black yeast Phialophora attae CBS 131958.</title>
        <authorList>
            <person name="Moreno L.F."/>
            <person name="Stielow B.J."/>
            <person name="de Hoog S."/>
            <person name="Vicente V.A."/>
            <person name="Weiss V.A."/>
            <person name="de Vries M."/>
            <person name="Cruz L.M."/>
            <person name="Souza E.M."/>
        </authorList>
    </citation>
    <scope>NUCLEOTIDE SEQUENCE [LARGE SCALE GENOMIC DNA]</scope>
    <source>
        <strain evidence="14 15">CBS 131958</strain>
    </source>
</reference>
<dbReference type="EMBL" id="LFJN01000006">
    <property type="protein sequence ID" value="KPI43101.1"/>
    <property type="molecule type" value="Genomic_DNA"/>
</dbReference>
<evidence type="ECO:0000256" key="4">
    <source>
        <dbReference type="ARBA" id="ARBA00023163"/>
    </source>
</evidence>
<comment type="function">
    <text evidence="6">Acts as a component of the CCR4-NOT core complex, which in the nucleus seems to be a general transcription factor, and in the cytoplasm the major mRNA deadenylase involved in mRNA turnover. The NOT protein subcomplex negatively regulates the basal and activated transcription of many genes. Preferentially affects TC-type TATA element-dependent transcription. Could directly or indirectly inhibit component(s) of the general transcription machinery.</text>
</comment>
<dbReference type="PANTHER" id="PTHR13162">
    <property type="entry name" value="CCR4-NOT TRANSCRIPTION COMPLEX"/>
    <property type="match status" value="1"/>
</dbReference>
<dbReference type="Proteomes" id="UP000038010">
    <property type="component" value="Unassembled WGS sequence"/>
</dbReference>
<name>A0A0N0NPS9_9EURO</name>
<feature type="compositionally biased region" description="Polar residues" evidence="8">
    <location>
        <begin position="30"/>
        <end position="46"/>
    </location>
</feature>
<evidence type="ECO:0000256" key="2">
    <source>
        <dbReference type="ARBA" id="ARBA00022491"/>
    </source>
</evidence>
<feature type="region of interest" description="Disordered" evidence="8">
    <location>
        <begin position="1"/>
        <end position="208"/>
    </location>
</feature>
<feature type="compositionally biased region" description="Low complexity" evidence="8">
    <location>
        <begin position="107"/>
        <end position="120"/>
    </location>
</feature>
<dbReference type="GO" id="GO:0000932">
    <property type="term" value="C:P-body"/>
    <property type="evidence" value="ECO:0007669"/>
    <property type="project" value="TreeGrafter"/>
</dbReference>
<dbReference type="RefSeq" id="XP_018003064.1">
    <property type="nucleotide sequence ID" value="XM_018141887.1"/>
</dbReference>
<dbReference type="InterPro" id="IPR040398">
    <property type="entry name" value="Not1"/>
</dbReference>
<feature type="domain" description="CCR4-NOT transcription complex subunit 1 HEAT repeat" evidence="13">
    <location>
        <begin position="666"/>
        <end position="812"/>
    </location>
</feature>
<keyword evidence="4" id="KW-0804">Transcription</keyword>
<evidence type="ECO:0000259" key="11">
    <source>
        <dbReference type="Pfam" id="PF16415"/>
    </source>
</evidence>
<dbReference type="Pfam" id="PF16417">
    <property type="entry name" value="CNOT1_TTP_bind"/>
    <property type="match status" value="1"/>
</dbReference>
<evidence type="ECO:0000256" key="5">
    <source>
        <dbReference type="ARBA" id="ARBA00023242"/>
    </source>
</evidence>
<dbReference type="Gene3D" id="1.25.40.790">
    <property type="match status" value="1"/>
</dbReference>
<sequence length="2323" mass="258125">MSFDKPSSATHWNSSLGRSSDKQNKPETGHSASVWGQTSRGLTAQGTLPPLATSGLSSTSAFGQAWRPSSRGDLDLDTSRATPGLPPVVSNSSGRFTLSRRPTTPQSAHSQSSSSNNHQAGAIQQPNTFVGRPFTSPRSRAISPLSALGGAPTWNNTGSGAAAGGGTSSGPRSGGLHSPSIPGTGLNSPTSLKFERSPSISSNPNSSSASKISATQIVLLVDTITEKKGQLEWESKADKIRKLLDTNGMEVFTQYFRRLVSSNASAIFDGRDRDHGSYKLLQQEMDKVALDVEQASKIAEAIDTSKEDIYKDFDLIKFTAYFHSADAISQVLLATAFTRCTRADLRNKANKVLAEAIVPSIQQFYENRTQLHNYSPKCVAAVIEQIALSSALTTTEQKADLYWTVRSRYEGQQDAPADVVSALSLLRLPADDQKIAKSLLRTGTKSTASKQAVEDILHGIGLNNITDSEVSHALLFMSYARSQSYDISMFISTVQSKANNVSVDWPQVVTGFDLPDLQIQTVDFVRLFKALRVIALDDSDFDLQRLWGGQWHHPATQMSFLRAFLSALPEDVGPSQIPNFRSSIPIADMASLSEDKRRYLDSHLNTQYTSLDAMVAVLEISLAQELQGEDLGRNEILTEILHKHSIVFLLSLVTLKPKTWTALQEKVIHECFRLFIEKQRDDAPIVLESLYALDPMLVFSLCAIVFAQDPRETEFIYQRAEEFGWTTEFLKHWQNPLALDLACMRNKRNADFDLDGYLTDVAEGKGPAQLGMVLCKYLRIKADDEFRVQRDQASPQSVPLSLGTVQTLLEKLDEFISERELVESAQTTCLQTYPRLINFGTGFDELLEKSSEEHGNKLSKETDDRMSELFGRMYRNEVSIRDMVTEMKDLKLSNEPERQDLFCCIVHGLFDEFPCYNEYPEDALQKTALLFGNIIKYKLLPSIPREYSLSLMLKAVRDNPPGSLMYEFGIEAILQICDQLPEWPGYCTYLLRIPTLRHPEIRQRAQEGLQKQEAEGEVNGNGVGPHTNGYGFDMPAIDSNRAFRSIHADPAPANLRFQDPDPAVQESVSFIINNLSHGNLESKVSQVRDSLNPESYQWFANYLVDGRAKLEANNQKLYCNLLALLDDRVLITEVLRQTYISIVKLINSDTNGATERGYLKNLGIWLGSLTLAQDKPIKHKNIYFVNLLIEGHETQRLVTVIPFTCKALTQAKDSMIFKPPNPWTMEIVQVLKELYEIAELKLNQKFEIEVLCKDLKLDIKKITAATIVRDHAQPDEDSVNISAMPDGLENFDDLSLNGAMNRGVRERVSVAEIMASLPNLRDVLKYPPHSGPPQEQAVIEEVVSRAFEQAIQEIIAPVVERSITIASISTAQLIAKDYANNADPDQYQAAARQMVKSLAGSLALVTCKEPLRMSITNWIRRPSEDIQESIMPEGAILMCVNDNLDTACSFVETAATDRAIPEIDHVIAPELEERRQFLAEGSGRAFVSSSANATQRWSQMLPEPYKQLLDGLSDAQRAVYEDFDHRVHGTNISHTQNASIDSTGRQIPDVLQETLAMPNLSTPADQHVVPHQSPLGLHDGRGVDSAPQPRLNGLDAVPPQERVFALVEDMQKAARASDAMRLADLEKDNSMFHDFRQILMVITGSQRPNSEILARQVAEKVCNIFATKPPNKFLEAEILSFLLSKLCVLSEMIIRDVFRWVSSNEPVLLSNANVVAGLVAPGLMDLSRVDAYLADALLQREPQGLQILSELLDLTLFTAEPTTLRADFVNSLVAMSTWLREDPSLALASGINSRLAAHGMSAIDAVPVSDKVKAKQDQMRYIFDEWLRLFDNRPADASAVAAFFRDIHQEKIVNDAADTVEFLRLAIDACVDGFEKEASSTRGSFNDAFSTTDALASFVMSLVLFQGESGGAVQQARAAHLESILSLLVLIINHSQNMHGVHFPQRVFNRLISSMLYELSAARLEDGSEQNQMIRAFGTMLKSLQPSWFPGLSFAWMGLIVNRVLVKGLLKEGHETGHQIYRDLTGLSLMFFSDGIRTAISQTVLAELYRGILRNILVIHHDYPDFLSANYSYLCSRIGYEIPQLRNLILTCRPVSCGDLPDPTMPGLKIERLDEMKKSPELPSDFDALLRSENIHDLIEAALKKNADLDSLARQIYTKLAAAASTASKASPQRMIELINTLVPFIGQAASQAGAKFEPNGPATKLLMTLAVFLDAEQRYYLVNALADQIRFPNTHTDYFLKFVLHLWGNGATITDVQRELREQICRVLLERISVARPHPWGITILSMELLSNNSLGFWEVVAAEGGQQMQARLQVAIRQAGH</sequence>
<dbReference type="GO" id="GO:0000289">
    <property type="term" value="P:nuclear-transcribed mRNA poly(A) tail shortening"/>
    <property type="evidence" value="ECO:0007669"/>
    <property type="project" value="UniProtKB-ARBA"/>
</dbReference>
<comment type="subcellular location">
    <subcellularLocation>
        <location evidence="1">Nucleus</location>
    </subcellularLocation>
</comment>
<feature type="domain" description="CCR4-NOT transcription complex subunit 1" evidence="10">
    <location>
        <begin position="1340"/>
        <end position="1476"/>
    </location>
</feature>
<dbReference type="Pfam" id="PF16418">
    <property type="entry name" value="CNOT1_HEAT"/>
    <property type="match status" value="1"/>
</dbReference>
<dbReference type="GO" id="GO:0030015">
    <property type="term" value="C:CCR4-NOT core complex"/>
    <property type="evidence" value="ECO:0007669"/>
    <property type="project" value="InterPro"/>
</dbReference>
<dbReference type="InterPro" id="IPR038535">
    <property type="entry name" value="CNOT1_TTP_bind_sf"/>
</dbReference>
<dbReference type="PANTHER" id="PTHR13162:SF8">
    <property type="entry name" value="CCR4-NOT TRANSCRIPTION COMPLEX SUBUNIT 1"/>
    <property type="match status" value="1"/>
</dbReference>
<comment type="caution">
    <text evidence="14">The sequence shown here is derived from an EMBL/GenBank/DDBJ whole genome shotgun (WGS) entry which is preliminary data.</text>
</comment>
<dbReference type="Gene3D" id="1.25.40.180">
    <property type="match status" value="1"/>
</dbReference>